<evidence type="ECO:0000259" key="4">
    <source>
        <dbReference type="Pfam" id="PF11715"/>
    </source>
</evidence>
<protein>
    <submittedName>
        <fullName evidence="6">Nuclear pore complex protein Nup160</fullName>
    </submittedName>
</protein>
<gene>
    <name evidence="6" type="primary">LOC103505921</name>
</gene>
<name>A0A3Q0IRE7_DIACI</name>
<dbReference type="PANTHER" id="PTHR21286:SF0">
    <property type="entry name" value="NUCLEAR PORE COMPLEX PROTEIN NUP160"/>
    <property type="match status" value="1"/>
</dbReference>
<dbReference type="PaxDb" id="121845-A0A3Q0IRE7"/>
<keyword evidence="3" id="KW-0539">Nucleus</keyword>
<dbReference type="Pfam" id="PF11715">
    <property type="entry name" value="Beta-prop_Nup120_160"/>
    <property type="match status" value="1"/>
</dbReference>
<evidence type="ECO:0000256" key="2">
    <source>
        <dbReference type="ARBA" id="ARBA00022448"/>
    </source>
</evidence>
<dbReference type="STRING" id="121845.A0A3Q0IRE7"/>
<evidence type="ECO:0000313" key="5">
    <source>
        <dbReference type="Proteomes" id="UP000079169"/>
    </source>
</evidence>
<keyword evidence="5" id="KW-1185">Reference proteome</keyword>
<dbReference type="InterPro" id="IPR021717">
    <property type="entry name" value="Nucleoporin_Nup160"/>
</dbReference>
<dbReference type="InterPro" id="IPR059141">
    <property type="entry name" value="Beta-prop_Nup120_160"/>
</dbReference>
<comment type="subcellular location">
    <subcellularLocation>
        <location evidence="1">Nucleus</location>
    </subcellularLocation>
</comment>
<evidence type="ECO:0000256" key="3">
    <source>
        <dbReference type="ARBA" id="ARBA00023242"/>
    </source>
</evidence>
<accession>A0A3Q0IRE7</accession>
<dbReference type="GeneID" id="103505921"/>
<evidence type="ECO:0000256" key="1">
    <source>
        <dbReference type="ARBA" id="ARBA00004123"/>
    </source>
</evidence>
<dbReference type="AlphaFoldDB" id="A0A3Q0IRE7"/>
<sequence>MSNNEILKNYHTEQIPQRTGGLNISNHSNRFIFWKTRGNILELVEHSLDVNVAGNQLRYKFEDSPVLGDSISMYETKQNIVLLVATISSVHKIKFPRPKVISTRHEYVNSIFADPGAAESINNPASYHIINTASTLPYTGASYLTPEREAIFALALQSGSVAIVKINPNTEKAARVFDIKNDSFFGGLNFFSTKSRGLSQDGSILGMVVKYKYVKKSLYFVTLSFDGQLKCWNSEMSLVGSCDALNYCKTRNLGIQSHLIRKPAADLDPSLWIYFCLEGGNSCFMQFEVSQRGTIDFRRKATDLPHLISTQMDQLIDFLVLNNLVWCVWHTLENESVVTAYDMDSQNSETWQYAQLEPLQINPTSPALCPQGKISDLIFKPGLFSRSDVAKALEINNGNTVDLEPHLTLRQKVMLVMERDIDAKISELPDDMDEGSRAASEHFISEQIWEDFYSACIQYRKMSLPPLGMLNITSANLLLLIKKNSFSFLRPLAEIENNNPSRDISGIMTVSPRRETSGATYRDFDKFVTSLNALSLDNNSNQEIALVLTDGKKEPGSEDLPALSGSKQFCQLLNEFAAKSAEIFEDPSELTRLRSLSDGELRVYIERFLDILNTAPPSDVVPGSQYYSSLLGVNVLTMAMNQIAELRLRLCCNLLIVLRTRESTLFNCYYKDLWRQIRDMWIITWLHNNTDANTQDSVLVSYEEVSEWDWIFLNDIGDYVSSSKLDIGALMWALLEALLDIFELPGQKYALRAVCEKLDIGALMWALLEALLDIFELPGQKYALRAVCEKVSVRY</sequence>
<dbReference type="Proteomes" id="UP000079169">
    <property type="component" value="Unplaced"/>
</dbReference>
<dbReference type="RefSeq" id="XP_026676915.1">
    <property type="nucleotide sequence ID" value="XM_026821114.1"/>
</dbReference>
<dbReference type="KEGG" id="dci:103505921"/>
<dbReference type="CTD" id="23279"/>
<feature type="domain" description="Nucleoporin Nup120/160 beta-propeller" evidence="4">
    <location>
        <begin position="30"/>
        <end position="496"/>
    </location>
</feature>
<evidence type="ECO:0000313" key="6">
    <source>
        <dbReference type="RefSeq" id="XP_026676915.1"/>
    </source>
</evidence>
<organism evidence="5 6">
    <name type="scientific">Diaphorina citri</name>
    <name type="common">Asian citrus psyllid</name>
    <dbReference type="NCBI Taxonomy" id="121845"/>
    <lineage>
        <taxon>Eukaryota</taxon>
        <taxon>Metazoa</taxon>
        <taxon>Ecdysozoa</taxon>
        <taxon>Arthropoda</taxon>
        <taxon>Hexapoda</taxon>
        <taxon>Insecta</taxon>
        <taxon>Pterygota</taxon>
        <taxon>Neoptera</taxon>
        <taxon>Paraneoptera</taxon>
        <taxon>Hemiptera</taxon>
        <taxon>Sternorrhyncha</taxon>
        <taxon>Psylloidea</taxon>
        <taxon>Psyllidae</taxon>
        <taxon>Diaphorininae</taxon>
        <taxon>Diaphorina</taxon>
    </lineage>
</organism>
<proteinExistence type="predicted"/>
<dbReference type="GO" id="GO:0005643">
    <property type="term" value="C:nuclear pore"/>
    <property type="evidence" value="ECO:0007669"/>
    <property type="project" value="TreeGrafter"/>
</dbReference>
<reference evidence="6" key="1">
    <citation type="submission" date="2025-08" db="UniProtKB">
        <authorList>
            <consortium name="RefSeq"/>
        </authorList>
    </citation>
    <scope>IDENTIFICATION</scope>
</reference>
<dbReference type="GO" id="GO:0017056">
    <property type="term" value="F:structural constituent of nuclear pore"/>
    <property type="evidence" value="ECO:0007669"/>
    <property type="project" value="TreeGrafter"/>
</dbReference>
<dbReference type="PANTHER" id="PTHR21286">
    <property type="entry name" value="NUCLEAR PORE COMPLEX PROTEIN NUP160"/>
    <property type="match status" value="1"/>
</dbReference>
<keyword evidence="2" id="KW-0813">Transport</keyword>